<dbReference type="PANTHER" id="PTHR10015:SF427">
    <property type="entry name" value="HEAT SHOCK FACTOR PROTEIN"/>
    <property type="match status" value="1"/>
</dbReference>
<dbReference type="InterPro" id="IPR000232">
    <property type="entry name" value="HSF_DNA-bd"/>
</dbReference>
<protein>
    <submittedName>
        <fullName evidence="12">HSF1</fullName>
    </submittedName>
</protein>
<dbReference type="PROSITE" id="PS00434">
    <property type="entry name" value="HSF_DOMAIN"/>
    <property type="match status" value="1"/>
</dbReference>
<dbReference type="GO" id="GO:0003700">
    <property type="term" value="F:DNA-binding transcription factor activity"/>
    <property type="evidence" value="ECO:0007669"/>
    <property type="project" value="InterPro"/>
</dbReference>
<feature type="domain" description="HSF-type DNA-binding" evidence="11">
    <location>
        <begin position="52"/>
        <end position="76"/>
    </location>
</feature>
<dbReference type="Pfam" id="PF06546">
    <property type="entry name" value="Vert_HS_TF"/>
    <property type="match status" value="1"/>
</dbReference>
<dbReference type="PANTHER" id="PTHR10015">
    <property type="entry name" value="HEAT SHOCK TRANSCRIPTION FACTOR"/>
    <property type="match status" value="1"/>
</dbReference>
<dbReference type="EMBL" id="KF976398">
    <property type="protein sequence ID" value="AHL30200.1"/>
    <property type="molecule type" value="mRNA"/>
</dbReference>
<dbReference type="FunFam" id="1.10.10.10:FF:000027">
    <property type="entry name" value="Heat shock transcription factor 1"/>
    <property type="match status" value="1"/>
</dbReference>
<dbReference type="AlphaFoldDB" id="W8PKQ0"/>
<keyword evidence="5" id="KW-0238">DNA-binding</keyword>
<name>W8PKQ0_UREUN</name>
<dbReference type="Gene3D" id="1.10.10.10">
    <property type="entry name" value="Winged helix-like DNA-binding domain superfamily/Winged helix DNA-binding domain"/>
    <property type="match status" value="1"/>
</dbReference>
<evidence type="ECO:0000256" key="1">
    <source>
        <dbReference type="ARBA" id="ARBA00004123"/>
    </source>
</evidence>
<proteinExistence type="evidence at transcript level"/>
<dbReference type="SUPFAM" id="SSF46785">
    <property type="entry name" value="Winged helix' DNA-binding domain"/>
    <property type="match status" value="1"/>
</dbReference>
<dbReference type="PRINTS" id="PR00056">
    <property type="entry name" value="HSFDOMAIN"/>
</dbReference>
<sequence length="517" mass="57142">MSENNAASGVPAFLTKLWTLVDDASTDEFIAWDSSGESFHVIDQTRFAKEILPLYFKHNNITSFIRQLNMYGFRKVVNIDSGALKTERDSMQFSHVYFRRNEEYLLENIKRKVGGNKVSTHVAEPKVGVDGVRAVLNEVNSIQDQQETMNTRMDSLKIENDALWREVAMLRQKHMKQQQVVNKLVQFLVTLVSSSQRTMPGIKRKKALMINDMPAKKSRQISLAAQSPPNGGAHLQEEAPRVTILEMTDPSSPPQLDLNAYQVGSTAEVSLNEEPCVEQPQDIIPVVDLNDIPLLQDEEIPTITVEGNEVVTEPVDNSLTVSVPSFLPTDTVITQDTDPLSTSLSLASTLTAPSSSTVSYRGDMEEYVDKLQTDLENLKGLLASNKYSLDANTLFGLFTPDAPLPATPDALLNAVKNDGASYLSDPLLAAGTCNQPNMQNSNIGTELIQYQPLDISSLLSDSDLLTDLDDEDLQASLPPQPTSDGLMTPKLEVTSNLARRRQSRKSESDIITMEDID</sequence>
<evidence type="ECO:0000256" key="5">
    <source>
        <dbReference type="ARBA" id="ARBA00023125"/>
    </source>
</evidence>
<comment type="similarity">
    <text evidence="2 9">Belongs to the HSF family.</text>
</comment>
<keyword evidence="7" id="KW-0804">Transcription</keyword>
<accession>W8PKQ0</accession>
<dbReference type="GO" id="GO:0043565">
    <property type="term" value="F:sequence-specific DNA binding"/>
    <property type="evidence" value="ECO:0007669"/>
    <property type="project" value="InterPro"/>
</dbReference>
<dbReference type="InterPro" id="IPR036390">
    <property type="entry name" value="WH_DNA-bd_sf"/>
</dbReference>
<keyword evidence="4" id="KW-0346">Stress response</keyword>
<keyword evidence="3" id="KW-0805">Transcription regulation</keyword>
<evidence type="ECO:0000256" key="6">
    <source>
        <dbReference type="ARBA" id="ARBA00023159"/>
    </source>
</evidence>
<dbReference type="Pfam" id="PF00447">
    <property type="entry name" value="HSF_DNA-bind"/>
    <property type="match status" value="1"/>
</dbReference>
<evidence type="ECO:0000256" key="7">
    <source>
        <dbReference type="ARBA" id="ARBA00023163"/>
    </source>
</evidence>
<comment type="subcellular location">
    <subcellularLocation>
        <location evidence="1">Nucleus</location>
    </subcellularLocation>
</comment>
<keyword evidence="6" id="KW-0010">Activator</keyword>
<organism evidence="12">
    <name type="scientific">Urechis unicinctus</name>
    <name type="common">Fat innkeeper worm</name>
    <name type="synonym">Chinese penis fish</name>
    <dbReference type="NCBI Taxonomy" id="6432"/>
    <lineage>
        <taxon>Eukaryota</taxon>
        <taxon>Metazoa</taxon>
        <taxon>Spiralia</taxon>
        <taxon>Lophotrochozoa</taxon>
        <taxon>Annelida</taxon>
        <taxon>Polychaeta</taxon>
        <taxon>Echiura</taxon>
        <taxon>Xenopneusta</taxon>
        <taxon>Urechidae</taxon>
        <taxon>Urechis</taxon>
    </lineage>
</organism>
<evidence type="ECO:0000256" key="2">
    <source>
        <dbReference type="ARBA" id="ARBA00006403"/>
    </source>
</evidence>
<evidence type="ECO:0000256" key="4">
    <source>
        <dbReference type="ARBA" id="ARBA00023016"/>
    </source>
</evidence>
<dbReference type="SMART" id="SM00415">
    <property type="entry name" value="HSF"/>
    <property type="match status" value="1"/>
</dbReference>
<evidence type="ECO:0000256" key="9">
    <source>
        <dbReference type="RuleBase" id="RU004020"/>
    </source>
</evidence>
<evidence type="ECO:0000256" key="10">
    <source>
        <dbReference type="SAM" id="MobiDB-lite"/>
    </source>
</evidence>
<feature type="region of interest" description="Disordered" evidence="10">
    <location>
        <begin position="472"/>
        <end position="517"/>
    </location>
</feature>
<reference evidence="12" key="1">
    <citation type="submission" date="2013-12" db="EMBL/GenBank/DDBJ databases">
        <authorList>
            <person name="Liu X."/>
            <person name="Zhang Z."/>
        </authorList>
    </citation>
    <scope>NUCLEOTIDE SEQUENCE</scope>
</reference>
<dbReference type="InterPro" id="IPR036388">
    <property type="entry name" value="WH-like_DNA-bd_sf"/>
</dbReference>
<evidence type="ECO:0000259" key="11">
    <source>
        <dbReference type="PROSITE" id="PS00434"/>
    </source>
</evidence>
<evidence type="ECO:0000313" key="12">
    <source>
        <dbReference type="EMBL" id="AHL30200.1"/>
    </source>
</evidence>
<evidence type="ECO:0000256" key="3">
    <source>
        <dbReference type="ARBA" id="ARBA00023015"/>
    </source>
</evidence>
<keyword evidence="8" id="KW-0539">Nucleus</keyword>
<evidence type="ECO:0000256" key="8">
    <source>
        <dbReference type="ARBA" id="ARBA00023242"/>
    </source>
</evidence>
<dbReference type="GO" id="GO:0005634">
    <property type="term" value="C:nucleus"/>
    <property type="evidence" value="ECO:0007669"/>
    <property type="project" value="UniProtKB-SubCell"/>
</dbReference>
<dbReference type="InterPro" id="IPR010542">
    <property type="entry name" value="Vert_HSTF_C"/>
</dbReference>